<feature type="transmembrane region" description="Helical" evidence="3">
    <location>
        <begin position="223"/>
        <end position="245"/>
    </location>
</feature>
<accession>A0A1M7YEA4</accession>
<evidence type="ECO:0000313" key="6">
    <source>
        <dbReference type="EMBL" id="SHO50967.1"/>
    </source>
</evidence>
<dbReference type="InterPro" id="IPR000873">
    <property type="entry name" value="AMP-dep_synth/lig_dom"/>
</dbReference>
<dbReference type="EMBL" id="FRFD01000008">
    <property type="protein sequence ID" value="SHO50967.1"/>
    <property type="molecule type" value="Genomic_DNA"/>
</dbReference>
<evidence type="ECO:0000259" key="4">
    <source>
        <dbReference type="Pfam" id="PF00501"/>
    </source>
</evidence>
<dbReference type="Pfam" id="PF00501">
    <property type="entry name" value="AMP-binding"/>
    <property type="match status" value="1"/>
</dbReference>
<dbReference type="PANTHER" id="PTHR43201">
    <property type="entry name" value="ACYL-COA SYNTHETASE"/>
    <property type="match status" value="1"/>
</dbReference>
<dbReference type="Gene3D" id="3.30.300.30">
    <property type="match status" value="1"/>
</dbReference>
<protein>
    <submittedName>
        <fullName evidence="6">Long-chain acyl-CoA synthetase</fullName>
    </submittedName>
</protein>
<feature type="domain" description="AMP-dependent synthetase/ligase" evidence="4">
    <location>
        <begin position="51"/>
        <end position="371"/>
    </location>
</feature>
<proteinExistence type="inferred from homology"/>
<evidence type="ECO:0000256" key="3">
    <source>
        <dbReference type="SAM" id="Phobius"/>
    </source>
</evidence>
<dbReference type="GO" id="GO:0031956">
    <property type="term" value="F:medium-chain fatty acid-CoA ligase activity"/>
    <property type="evidence" value="ECO:0007669"/>
    <property type="project" value="TreeGrafter"/>
</dbReference>
<comment type="similarity">
    <text evidence="1">Belongs to the ATP-dependent AMP-binding enzyme family.</text>
</comment>
<gene>
    <name evidence="6" type="ORF">SAMN02745217_02992</name>
</gene>
<dbReference type="GO" id="GO:0006631">
    <property type="term" value="P:fatty acid metabolic process"/>
    <property type="evidence" value="ECO:0007669"/>
    <property type="project" value="TreeGrafter"/>
</dbReference>
<evidence type="ECO:0000256" key="2">
    <source>
        <dbReference type="ARBA" id="ARBA00022598"/>
    </source>
</evidence>
<dbReference type="PANTHER" id="PTHR43201:SF5">
    <property type="entry name" value="MEDIUM-CHAIN ACYL-COA LIGASE ACSF2, MITOCHONDRIAL"/>
    <property type="match status" value="1"/>
</dbReference>
<feature type="domain" description="AMP-binding enzyme C-terminal" evidence="5">
    <location>
        <begin position="428"/>
        <end position="502"/>
    </location>
</feature>
<sequence>MRIWAYSRFGKAQNGKGMGIKMNKILFEKLNNRKDELYCIDHILEERIMTSDLSSESIYVANYLWKKGVRKGDKVAIILNQEYGYHILSLYFANIWIGAISVPISPGYSGEEKEFVLGKCDPKVIITTEDIIDKLSVKYAGVTEFIDIKQLLAGIRKEMPDELVFSMPSLEGDDVLAILFTAGTTGHAKGVCMSVNTLVVNLKKNGERFGYDSKTRMMLMSPLVHASTITHAIILPALFGFSVVLNEIFNLKLCSRFWDIVEKDEVTVVLSVPSMLASILLFKNHFHHNLEHFKYFMCGSAVLLESLQKEFEQTFKVRVNEFYASTETGIIATTLPDETISNRWKPLEGTTVKISDDGEILVSSNYLFKGYVKDEEETQESLFRDANENIWYRTGDVGVIDEQGFLKITDRKKDIIIKGGFNISPKQVDSIIIKHPNVSEVATVGVPSEMYGEEVVAAVQVKQENQNSENELLQYCRDNMNSMICPSKVLILPQLPKTNMGKIDKKKIQSMITCKKEESYGKL</sequence>
<dbReference type="InterPro" id="IPR025110">
    <property type="entry name" value="AMP-bd_C"/>
</dbReference>
<keyword evidence="3" id="KW-0812">Transmembrane</keyword>
<organism evidence="6 7">
    <name type="scientific">Anaerocolumna xylanovorans DSM 12503</name>
    <dbReference type="NCBI Taxonomy" id="1121345"/>
    <lineage>
        <taxon>Bacteria</taxon>
        <taxon>Bacillati</taxon>
        <taxon>Bacillota</taxon>
        <taxon>Clostridia</taxon>
        <taxon>Lachnospirales</taxon>
        <taxon>Lachnospiraceae</taxon>
        <taxon>Anaerocolumna</taxon>
    </lineage>
</organism>
<keyword evidence="7" id="KW-1185">Reference proteome</keyword>
<dbReference type="Proteomes" id="UP000184612">
    <property type="component" value="Unassembled WGS sequence"/>
</dbReference>
<keyword evidence="2" id="KW-0436">Ligase</keyword>
<dbReference type="InterPro" id="IPR042099">
    <property type="entry name" value="ANL_N_sf"/>
</dbReference>
<dbReference type="SUPFAM" id="SSF56801">
    <property type="entry name" value="Acetyl-CoA synthetase-like"/>
    <property type="match status" value="1"/>
</dbReference>
<dbReference type="STRING" id="1121345.SAMN02745217_02992"/>
<keyword evidence="3" id="KW-0472">Membrane</keyword>
<keyword evidence="3" id="KW-1133">Transmembrane helix</keyword>
<evidence type="ECO:0000256" key="1">
    <source>
        <dbReference type="ARBA" id="ARBA00006432"/>
    </source>
</evidence>
<dbReference type="PROSITE" id="PS00455">
    <property type="entry name" value="AMP_BINDING"/>
    <property type="match status" value="1"/>
</dbReference>
<evidence type="ECO:0000313" key="7">
    <source>
        <dbReference type="Proteomes" id="UP000184612"/>
    </source>
</evidence>
<dbReference type="AlphaFoldDB" id="A0A1M7YEA4"/>
<evidence type="ECO:0000259" key="5">
    <source>
        <dbReference type="Pfam" id="PF13193"/>
    </source>
</evidence>
<dbReference type="InterPro" id="IPR045851">
    <property type="entry name" value="AMP-bd_C_sf"/>
</dbReference>
<reference evidence="6 7" key="1">
    <citation type="submission" date="2016-12" db="EMBL/GenBank/DDBJ databases">
        <authorList>
            <person name="Song W.-J."/>
            <person name="Kurnit D.M."/>
        </authorList>
    </citation>
    <scope>NUCLEOTIDE SEQUENCE [LARGE SCALE GENOMIC DNA]</scope>
    <source>
        <strain evidence="6 7">DSM 12503</strain>
    </source>
</reference>
<dbReference type="InterPro" id="IPR020845">
    <property type="entry name" value="AMP-binding_CS"/>
</dbReference>
<dbReference type="Pfam" id="PF13193">
    <property type="entry name" value="AMP-binding_C"/>
    <property type="match status" value="1"/>
</dbReference>
<name>A0A1M7YEA4_9FIRM</name>
<dbReference type="Gene3D" id="3.40.50.12780">
    <property type="entry name" value="N-terminal domain of ligase-like"/>
    <property type="match status" value="1"/>
</dbReference>